<evidence type="ECO:0000313" key="1">
    <source>
        <dbReference type="EMBL" id="TBW49813.1"/>
    </source>
</evidence>
<dbReference type="Proteomes" id="UP000313645">
    <property type="component" value="Unassembled WGS sequence"/>
</dbReference>
<reference evidence="1 2" key="1">
    <citation type="submission" date="2019-02" db="EMBL/GenBank/DDBJ databases">
        <title>Marinobacter halodurans sp. nov., a marine bacterium isolated from sea tidal flat.</title>
        <authorList>
            <person name="Yoo Y."/>
            <person name="Lee D.W."/>
            <person name="Kim B.S."/>
            <person name="Kim J.-J."/>
        </authorList>
    </citation>
    <scope>NUCLEOTIDE SEQUENCE [LARGE SCALE GENOMIC DNA]</scope>
    <source>
        <strain evidence="1 2">YJ-S3-2</strain>
    </source>
</reference>
<sequence>MPDSTDQAIAATRAWVETAVIGLNLCPFARAPYVRSQVHFAVTDATDDEGIAEGLLAEIQQLQARPVEERETTLLILTEGLADFDAFNDFLGLADNLLAHLGLDGTFQIASFHPDYRFADTPADAIDNYSNRSPLPILHILREDSVAQAAEAMDDPDAIYRANIDRLRALGHDGWHRLWQEDTPPDSR</sequence>
<keyword evidence="2" id="KW-1185">Reference proteome</keyword>
<dbReference type="RefSeq" id="WP_131483470.1">
    <property type="nucleotide sequence ID" value="NZ_SJDL01000038.1"/>
</dbReference>
<proteinExistence type="predicted"/>
<dbReference type="EMBL" id="SJDL01000038">
    <property type="protein sequence ID" value="TBW49813.1"/>
    <property type="molecule type" value="Genomic_DNA"/>
</dbReference>
<gene>
    <name evidence="1" type="ORF">EZI54_19045</name>
</gene>
<accession>A0ABY1ZI11</accession>
<organism evidence="1 2">
    <name type="scientific">Marinobacter halodurans</name>
    <dbReference type="NCBI Taxonomy" id="2528979"/>
    <lineage>
        <taxon>Bacteria</taxon>
        <taxon>Pseudomonadati</taxon>
        <taxon>Pseudomonadota</taxon>
        <taxon>Gammaproteobacteria</taxon>
        <taxon>Pseudomonadales</taxon>
        <taxon>Marinobacteraceae</taxon>
        <taxon>Marinobacter</taxon>
    </lineage>
</organism>
<dbReference type="InterPro" id="IPR009858">
    <property type="entry name" value="DUF1415"/>
</dbReference>
<evidence type="ECO:0000313" key="2">
    <source>
        <dbReference type="Proteomes" id="UP000313645"/>
    </source>
</evidence>
<comment type="caution">
    <text evidence="1">The sequence shown here is derived from an EMBL/GenBank/DDBJ whole genome shotgun (WGS) entry which is preliminary data.</text>
</comment>
<dbReference type="Pfam" id="PF07209">
    <property type="entry name" value="DUF1415"/>
    <property type="match status" value="1"/>
</dbReference>
<protein>
    <submittedName>
        <fullName evidence="1">DUF1415 domain-containing protein</fullName>
    </submittedName>
</protein>
<name>A0ABY1ZI11_9GAMM</name>